<protein>
    <submittedName>
        <fullName evidence="1">Lasso RiPP family leader peptide-containing protein</fullName>
    </submittedName>
</protein>
<evidence type="ECO:0000313" key="1">
    <source>
        <dbReference type="EMBL" id="UZJ31167.1"/>
    </source>
</evidence>
<dbReference type="NCBIfam" id="NF033521">
    <property type="entry name" value="lasso_leader_L3"/>
    <property type="match status" value="1"/>
</dbReference>
<name>A0ABY6PD75_9ACTN</name>
<dbReference type="RefSeq" id="WP_265362535.1">
    <property type="nucleotide sequence ID" value="NZ_CP110636.1"/>
</dbReference>
<organism evidence="1 2">
    <name type="scientific">Streptomyces endophytica</name>
    <dbReference type="NCBI Taxonomy" id="2991496"/>
    <lineage>
        <taxon>Bacteria</taxon>
        <taxon>Bacillati</taxon>
        <taxon>Actinomycetota</taxon>
        <taxon>Actinomycetes</taxon>
        <taxon>Kitasatosporales</taxon>
        <taxon>Streptomycetaceae</taxon>
        <taxon>Streptomyces</taxon>
    </lineage>
</organism>
<dbReference type="Proteomes" id="UP001164959">
    <property type="component" value="Chromosome"/>
</dbReference>
<reference evidence="1" key="1">
    <citation type="submission" date="2022-11" db="EMBL/GenBank/DDBJ databases">
        <title>Identification and genomic analyses of a novel endophytic actinobacterium Streptomyces endophytica sp. nov. with potential for biocontrol of Yam anthracnose.</title>
        <authorList>
            <person name="Huang X."/>
        </authorList>
    </citation>
    <scope>NUCLEOTIDE SEQUENCE</scope>
    <source>
        <strain evidence="1">HNM0140</strain>
    </source>
</reference>
<gene>
    <name evidence="1" type="ORF">OJ254_13580</name>
</gene>
<sequence>MQDTQEVPAATATATATATAYEAPQLIEVGGFTDLTLGFSGYHWDGWAGRAGFFGW</sequence>
<keyword evidence="2" id="KW-1185">Reference proteome</keyword>
<proteinExistence type="predicted"/>
<evidence type="ECO:0000313" key="2">
    <source>
        <dbReference type="Proteomes" id="UP001164959"/>
    </source>
</evidence>
<dbReference type="EMBL" id="CP110636">
    <property type="protein sequence ID" value="UZJ31167.1"/>
    <property type="molecule type" value="Genomic_DNA"/>
</dbReference>
<accession>A0ABY6PD75</accession>